<gene>
    <name evidence="2" type="ORF">HNQ60_005258</name>
</gene>
<name>A0A841HTV4_9GAMM</name>
<keyword evidence="3" id="KW-1185">Reference proteome</keyword>
<comment type="caution">
    <text evidence="2">The sequence shown here is derived from an EMBL/GenBank/DDBJ whole genome shotgun (WGS) entry which is preliminary data.</text>
</comment>
<evidence type="ECO:0000256" key="1">
    <source>
        <dbReference type="SAM" id="SignalP"/>
    </source>
</evidence>
<reference evidence="2 3" key="1">
    <citation type="submission" date="2020-08" db="EMBL/GenBank/DDBJ databases">
        <title>Genomic Encyclopedia of Type Strains, Phase IV (KMG-IV): sequencing the most valuable type-strain genomes for metagenomic binning, comparative biology and taxonomic classification.</title>
        <authorList>
            <person name="Goeker M."/>
        </authorList>
    </citation>
    <scope>NUCLEOTIDE SEQUENCE [LARGE SCALE GENOMIC DNA]</scope>
    <source>
        <strain evidence="2 3">DSM 26723</strain>
    </source>
</reference>
<evidence type="ECO:0000313" key="3">
    <source>
        <dbReference type="Proteomes" id="UP000588068"/>
    </source>
</evidence>
<dbReference type="RefSeq" id="WP_184335721.1">
    <property type="nucleotide sequence ID" value="NZ_JACHHZ010000007.1"/>
</dbReference>
<evidence type="ECO:0000313" key="2">
    <source>
        <dbReference type="EMBL" id="MBB6096336.1"/>
    </source>
</evidence>
<proteinExistence type="predicted"/>
<accession>A0A841HTV4</accession>
<sequence length="314" mass="35377">MNGIRRNIRLLIVGFAAVAATAAAHSHADEDSSASIAEAAAQTTEAGNDERAALLKKAKEQRKWRFSRYQPPTGIGDLKWGERPANFERYRPVNIEVTFTPGRYIWSGNPCLATADCDINHILNSLRIDQHEQFQMFAEFVIPEQGMRFTNTGVVMYPVTYMFCANWAGGRGKPPPDIEQRLVLCGARLVFESQTGEALAALREDEPTNYERVLFELIERHGRPPNYWRSPQVIVKTDDAIISEPRKRRFDNWAWCPFYRGGARSCGTSVNLAFNEKTGNGAVIFATRAIWDFAAASDSKSESARLLHKLLYEE</sequence>
<feature type="signal peptide" evidence="1">
    <location>
        <begin position="1"/>
        <end position="28"/>
    </location>
</feature>
<dbReference type="AlphaFoldDB" id="A0A841HTV4"/>
<feature type="chain" id="PRO_5032992342" description="Secreted protein" evidence="1">
    <location>
        <begin position="29"/>
        <end position="314"/>
    </location>
</feature>
<evidence type="ECO:0008006" key="4">
    <source>
        <dbReference type="Google" id="ProtNLM"/>
    </source>
</evidence>
<protein>
    <recommendedName>
        <fullName evidence="4">Secreted protein</fullName>
    </recommendedName>
</protein>
<dbReference type="Proteomes" id="UP000588068">
    <property type="component" value="Unassembled WGS sequence"/>
</dbReference>
<organism evidence="2 3">
    <name type="scientific">Povalibacter uvarum</name>
    <dbReference type="NCBI Taxonomy" id="732238"/>
    <lineage>
        <taxon>Bacteria</taxon>
        <taxon>Pseudomonadati</taxon>
        <taxon>Pseudomonadota</taxon>
        <taxon>Gammaproteobacteria</taxon>
        <taxon>Steroidobacterales</taxon>
        <taxon>Steroidobacteraceae</taxon>
        <taxon>Povalibacter</taxon>
    </lineage>
</organism>
<keyword evidence="1" id="KW-0732">Signal</keyword>
<dbReference type="EMBL" id="JACHHZ010000007">
    <property type="protein sequence ID" value="MBB6096336.1"/>
    <property type="molecule type" value="Genomic_DNA"/>
</dbReference>